<comment type="caution">
    <text evidence="1">The sequence shown here is derived from an EMBL/GenBank/DDBJ whole genome shotgun (WGS) entry which is preliminary data.</text>
</comment>
<sequence length="60" mass="6993">MRIDHAKKTGICKGCGFHKDRCRWHDLQSLNYRNIKMGDCALNESEVKAIINDYQLKVKV</sequence>
<dbReference type="AlphaFoldDB" id="X1AE26"/>
<name>X1AE26_9ZZZZ</name>
<evidence type="ECO:0000313" key="1">
    <source>
        <dbReference type="EMBL" id="GAG80855.1"/>
    </source>
</evidence>
<protein>
    <submittedName>
        <fullName evidence="1">Uncharacterized protein</fullName>
    </submittedName>
</protein>
<dbReference type="EMBL" id="BART01009780">
    <property type="protein sequence ID" value="GAG80855.1"/>
    <property type="molecule type" value="Genomic_DNA"/>
</dbReference>
<organism evidence="1">
    <name type="scientific">marine sediment metagenome</name>
    <dbReference type="NCBI Taxonomy" id="412755"/>
    <lineage>
        <taxon>unclassified sequences</taxon>
        <taxon>metagenomes</taxon>
        <taxon>ecological metagenomes</taxon>
    </lineage>
</organism>
<proteinExistence type="predicted"/>
<accession>X1AE26</accession>
<gene>
    <name evidence="1" type="ORF">S01H4_21560</name>
</gene>
<reference evidence="1" key="1">
    <citation type="journal article" date="2014" name="Front. Microbiol.">
        <title>High frequency of phylogenetically diverse reductive dehalogenase-homologous genes in deep subseafloor sedimentary metagenomes.</title>
        <authorList>
            <person name="Kawai M."/>
            <person name="Futagami T."/>
            <person name="Toyoda A."/>
            <person name="Takaki Y."/>
            <person name="Nishi S."/>
            <person name="Hori S."/>
            <person name="Arai W."/>
            <person name="Tsubouchi T."/>
            <person name="Morono Y."/>
            <person name="Uchiyama I."/>
            <person name="Ito T."/>
            <person name="Fujiyama A."/>
            <person name="Inagaki F."/>
            <person name="Takami H."/>
        </authorList>
    </citation>
    <scope>NUCLEOTIDE SEQUENCE</scope>
    <source>
        <strain evidence="1">Expedition CK06-06</strain>
    </source>
</reference>